<dbReference type="Proteomes" id="UP000739565">
    <property type="component" value="Unassembled WGS sequence"/>
</dbReference>
<dbReference type="CDD" id="cd06259">
    <property type="entry name" value="YdcF-like"/>
    <property type="match status" value="1"/>
</dbReference>
<dbReference type="PANTHER" id="PTHR30336">
    <property type="entry name" value="INNER MEMBRANE PROTEIN, PROBABLE PERMEASE"/>
    <property type="match status" value="1"/>
</dbReference>
<dbReference type="GO" id="GO:0005886">
    <property type="term" value="C:plasma membrane"/>
    <property type="evidence" value="ECO:0007669"/>
    <property type="project" value="TreeGrafter"/>
</dbReference>
<feature type="domain" description="DUF218" evidence="1">
    <location>
        <begin position="24"/>
        <end position="140"/>
    </location>
</feature>
<accession>A0A953N8U7</accession>
<name>A0A953N8U7_9BURK</name>
<sequence length="187" mass="20717">MQADNSRDAITQFVFVSHQPAKVDIALVLGSPSISNILPAISLYLQGNTNRIVISGHGPDDQHTPEWSVYNDYALAAGVPASAIYLEPSARNTLENFVFSSQLIEQLIGWHSVKSVAICCKPLHSRRALMTARQHLPRHVNLLMTPPKHPDDIQADDWWSTAHGRDRVMGEVTRIGEYAQKGDLSLD</sequence>
<proteinExistence type="predicted"/>
<comment type="caution">
    <text evidence="2">The sequence shown here is derived from an EMBL/GenBank/DDBJ whole genome shotgun (WGS) entry which is preliminary data.</text>
</comment>
<evidence type="ECO:0000313" key="3">
    <source>
        <dbReference type="Proteomes" id="UP000739565"/>
    </source>
</evidence>
<dbReference type="AlphaFoldDB" id="A0A953N8U7"/>
<dbReference type="RefSeq" id="WP_259661419.1">
    <property type="nucleotide sequence ID" value="NZ_JAHXRI010000007.1"/>
</dbReference>
<dbReference type="Pfam" id="PF02698">
    <property type="entry name" value="DUF218"/>
    <property type="match status" value="1"/>
</dbReference>
<organism evidence="2 3">
    <name type="scientific">Zwartia hollandica</name>
    <dbReference type="NCBI Taxonomy" id="324606"/>
    <lineage>
        <taxon>Bacteria</taxon>
        <taxon>Pseudomonadati</taxon>
        <taxon>Pseudomonadota</taxon>
        <taxon>Betaproteobacteria</taxon>
        <taxon>Burkholderiales</taxon>
        <taxon>Alcaligenaceae</taxon>
        <taxon>Zwartia</taxon>
    </lineage>
</organism>
<dbReference type="PANTHER" id="PTHR30336:SF20">
    <property type="entry name" value="DUF218 DOMAIN-CONTAINING PROTEIN"/>
    <property type="match status" value="1"/>
</dbReference>
<protein>
    <submittedName>
        <fullName evidence="2">YdcF family protein</fullName>
    </submittedName>
</protein>
<dbReference type="EMBL" id="JAHXRI010000007">
    <property type="protein sequence ID" value="MBZ1351017.1"/>
    <property type="molecule type" value="Genomic_DNA"/>
</dbReference>
<dbReference type="InterPro" id="IPR051599">
    <property type="entry name" value="Cell_Envelope_Assoc"/>
</dbReference>
<evidence type="ECO:0000259" key="1">
    <source>
        <dbReference type="Pfam" id="PF02698"/>
    </source>
</evidence>
<dbReference type="Gene3D" id="3.40.50.620">
    <property type="entry name" value="HUPs"/>
    <property type="match status" value="1"/>
</dbReference>
<dbReference type="InterPro" id="IPR014729">
    <property type="entry name" value="Rossmann-like_a/b/a_fold"/>
</dbReference>
<dbReference type="InterPro" id="IPR003848">
    <property type="entry name" value="DUF218"/>
</dbReference>
<gene>
    <name evidence="2" type="ORF">KZZ10_10205</name>
</gene>
<evidence type="ECO:0000313" key="2">
    <source>
        <dbReference type="EMBL" id="MBZ1351017.1"/>
    </source>
</evidence>
<keyword evidence="3" id="KW-1185">Reference proteome</keyword>
<reference evidence="2" key="1">
    <citation type="submission" date="2021-07" db="EMBL/GenBank/DDBJ databases">
        <title>New genus and species of the family Alcaligenaceae.</title>
        <authorList>
            <person name="Hahn M.W."/>
        </authorList>
    </citation>
    <scope>NUCLEOTIDE SEQUENCE</scope>
    <source>
        <strain evidence="2">LF4-65</strain>
    </source>
</reference>